<dbReference type="CDD" id="cd01517">
    <property type="entry name" value="PAP_phosphatase"/>
    <property type="match status" value="1"/>
</dbReference>
<dbReference type="EC" id="3.1.3.7" evidence="3"/>
<comment type="similarity">
    <text evidence="2">Belongs to the inositol monophosphatase superfamily.</text>
</comment>
<dbReference type="NCBIfam" id="TIGR01330">
    <property type="entry name" value="bisphos_HAL2"/>
    <property type="match status" value="1"/>
</dbReference>
<dbReference type="Pfam" id="PF00459">
    <property type="entry name" value="Inositol_P"/>
    <property type="match status" value="1"/>
</dbReference>
<evidence type="ECO:0000256" key="10">
    <source>
        <dbReference type="PIRSR" id="PIRSR600760-2"/>
    </source>
</evidence>
<evidence type="ECO:0000256" key="4">
    <source>
        <dbReference type="ARBA" id="ARBA00022723"/>
    </source>
</evidence>
<evidence type="ECO:0000313" key="11">
    <source>
        <dbReference type="EMBL" id="KAG2495621.1"/>
    </source>
</evidence>
<dbReference type="GO" id="GO:0008441">
    <property type="term" value="F:3'(2'),5'-bisphosphate nucleotidase activity"/>
    <property type="evidence" value="ECO:0007669"/>
    <property type="project" value="UniProtKB-EC"/>
</dbReference>
<evidence type="ECO:0000313" key="12">
    <source>
        <dbReference type="Proteomes" id="UP000612055"/>
    </source>
</evidence>
<dbReference type="InterPro" id="IPR000760">
    <property type="entry name" value="Inositol_monophosphatase-like"/>
</dbReference>
<organism evidence="11 12">
    <name type="scientific">Edaphochlamys debaryana</name>
    <dbReference type="NCBI Taxonomy" id="47281"/>
    <lineage>
        <taxon>Eukaryota</taxon>
        <taxon>Viridiplantae</taxon>
        <taxon>Chlorophyta</taxon>
        <taxon>core chlorophytes</taxon>
        <taxon>Chlorophyceae</taxon>
        <taxon>CS clade</taxon>
        <taxon>Chlamydomonadales</taxon>
        <taxon>Chlamydomonadales incertae sedis</taxon>
        <taxon>Edaphochlamys</taxon>
    </lineage>
</organism>
<dbReference type="InterPro" id="IPR051090">
    <property type="entry name" value="Inositol_monoP_superfamily"/>
</dbReference>
<comment type="catalytic activity">
    <reaction evidence="7">
        <text>adenosine 2',5'-bisphosphate + H2O = AMP + phosphate</text>
        <dbReference type="Rhea" id="RHEA:77643"/>
        <dbReference type="ChEBI" id="CHEBI:15377"/>
        <dbReference type="ChEBI" id="CHEBI:43474"/>
        <dbReference type="ChEBI" id="CHEBI:194156"/>
        <dbReference type="ChEBI" id="CHEBI:456215"/>
        <dbReference type="EC" id="3.1.3.7"/>
    </reaction>
    <physiologicalReaction direction="left-to-right" evidence="7">
        <dbReference type="Rhea" id="RHEA:77644"/>
    </physiologicalReaction>
</comment>
<dbReference type="PROSITE" id="PS00630">
    <property type="entry name" value="IMP_2"/>
    <property type="match status" value="1"/>
</dbReference>
<comment type="caution">
    <text evidence="11">The sequence shown here is derived from an EMBL/GenBank/DDBJ whole genome shotgun (WGS) entry which is preliminary data.</text>
</comment>
<keyword evidence="12" id="KW-1185">Reference proteome</keyword>
<evidence type="ECO:0000256" key="8">
    <source>
        <dbReference type="ARBA" id="ARBA00044479"/>
    </source>
</evidence>
<dbReference type="SUPFAM" id="SSF56655">
    <property type="entry name" value="Carbohydrate phosphatase"/>
    <property type="match status" value="1"/>
</dbReference>
<comment type="catalytic activity">
    <reaction evidence="8">
        <text>adenosine 3',5'-bisphosphate + H2O = AMP + phosphate</text>
        <dbReference type="Rhea" id="RHEA:10040"/>
        <dbReference type="ChEBI" id="CHEBI:15377"/>
        <dbReference type="ChEBI" id="CHEBI:43474"/>
        <dbReference type="ChEBI" id="CHEBI:58343"/>
        <dbReference type="ChEBI" id="CHEBI:456215"/>
        <dbReference type="EC" id="3.1.3.7"/>
    </reaction>
    <physiologicalReaction direction="left-to-right" evidence="8">
        <dbReference type="Rhea" id="RHEA:10041"/>
    </physiologicalReaction>
</comment>
<evidence type="ECO:0000256" key="3">
    <source>
        <dbReference type="ARBA" id="ARBA00012633"/>
    </source>
</evidence>
<dbReference type="GO" id="GO:0046872">
    <property type="term" value="F:metal ion binding"/>
    <property type="evidence" value="ECO:0007669"/>
    <property type="project" value="UniProtKB-KW"/>
</dbReference>
<keyword evidence="5" id="KW-0378">Hydrolase</keyword>
<reference evidence="11" key="1">
    <citation type="journal article" date="2020" name="bioRxiv">
        <title>Comparative genomics of Chlamydomonas.</title>
        <authorList>
            <person name="Craig R.J."/>
            <person name="Hasan A.R."/>
            <person name="Ness R.W."/>
            <person name="Keightley P.D."/>
        </authorList>
    </citation>
    <scope>NUCLEOTIDE SEQUENCE</scope>
    <source>
        <strain evidence="11">CCAP 11/70</strain>
    </source>
</reference>
<evidence type="ECO:0000256" key="2">
    <source>
        <dbReference type="ARBA" id="ARBA00009759"/>
    </source>
</evidence>
<comment type="catalytic activity">
    <reaction evidence="9">
        <text>3'-phosphoadenylyl sulfate + H2O = adenosine 5'-phosphosulfate + phosphate</text>
        <dbReference type="Rhea" id="RHEA:77639"/>
        <dbReference type="ChEBI" id="CHEBI:15377"/>
        <dbReference type="ChEBI" id="CHEBI:43474"/>
        <dbReference type="ChEBI" id="CHEBI:58243"/>
        <dbReference type="ChEBI" id="CHEBI:58339"/>
        <dbReference type="EC" id="3.1.3.7"/>
    </reaction>
    <physiologicalReaction direction="left-to-right" evidence="9">
        <dbReference type="Rhea" id="RHEA:77640"/>
    </physiologicalReaction>
</comment>
<dbReference type="Gene3D" id="3.30.540.10">
    <property type="entry name" value="Fructose-1,6-Bisphosphatase, subunit A, domain 1"/>
    <property type="match status" value="1"/>
</dbReference>
<dbReference type="EMBL" id="JAEHOE010000023">
    <property type="protein sequence ID" value="KAG2495621.1"/>
    <property type="molecule type" value="Genomic_DNA"/>
</dbReference>
<protein>
    <recommendedName>
        <fullName evidence="3">3'(2'),5'-bisphosphate nucleotidase</fullName>
        <ecNumber evidence="3">3.1.3.7</ecNumber>
    </recommendedName>
</protein>
<dbReference type="OrthoDB" id="411145at2759"/>
<evidence type="ECO:0000256" key="6">
    <source>
        <dbReference type="ARBA" id="ARBA00022842"/>
    </source>
</evidence>
<feature type="binding site" evidence="10">
    <location>
        <position position="342"/>
    </location>
    <ligand>
        <name>Mg(2+)</name>
        <dbReference type="ChEBI" id="CHEBI:18420"/>
        <label>1</label>
        <note>catalytic</note>
    </ligand>
</feature>
<feature type="binding site" evidence="10">
    <location>
        <position position="177"/>
    </location>
    <ligand>
        <name>Mg(2+)</name>
        <dbReference type="ChEBI" id="CHEBI:18420"/>
        <label>1</label>
        <note>catalytic</note>
    </ligand>
</feature>
<proteinExistence type="inferred from homology"/>
<keyword evidence="4 10" id="KW-0479">Metal-binding</keyword>
<evidence type="ECO:0000256" key="5">
    <source>
        <dbReference type="ARBA" id="ARBA00022801"/>
    </source>
</evidence>
<comment type="cofactor">
    <cofactor evidence="1 10">
        <name>Mg(2+)</name>
        <dbReference type="ChEBI" id="CHEBI:18420"/>
    </cofactor>
</comment>
<evidence type="ECO:0000256" key="7">
    <source>
        <dbReference type="ARBA" id="ARBA00044466"/>
    </source>
</evidence>
<dbReference type="Proteomes" id="UP000612055">
    <property type="component" value="Unassembled WGS sequence"/>
</dbReference>
<dbReference type="FunFam" id="3.40.190.80:FF:000003">
    <property type="entry name" value="PAP-specific phosphatase HAL2-like"/>
    <property type="match status" value="1"/>
</dbReference>
<feature type="binding site" evidence="10">
    <location>
        <position position="179"/>
    </location>
    <ligand>
        <name>Mg(2+)</name>
        <dbReference type="ChEBI" id="CHEBI:18420"/>
        <label>1</label>
        <note>catalytic</note>
    </ligand>
</feature>
<dbReference type="PANTHER" id="PTHR43200">
    <property type="entry name" value="PHOSPHATASE"/>
    <property type="match status" value="1"/>
</dbReference>
<dbReference type="Gene3D" id="3.40.190.80">
    <property type="match status" value="1"/>
</dbReference>
<dbReference type="PANTHER" id="PTHR43200:SF6">
    <property type="entry name" value="3'(2'),5'-BISPHOSPHATE NUCLEOTIDASE"/>
    <property type="match status" value="1"/>
</dbReference>
<dbReference type="InterPro" id="IPR020550">
    <property type="entry name" value="Inositol_monophosphatase_CS"/>
</dbReference>
<dbReference type="InterPro" id="IPR006239">
    <property type="entry name" value="DPNP"/>
</dbReference>
<feature type="binding site" evidence="10">
    <location>
        <position position="180"/>
    </location>
    <ligand>
        <name>Mg(2+)</name>
        <dbReference type="ChEBI" id="CHEBI:18420"/>
        <label>1</label>
        <note>catalytic</note>
    </ligand>
</feature>
<evidence type="ECO:0000256" key="1">
    <source>
        <dbReference type="ARBA" id="ARBA00001946"/>
    </source>
</evidence>
<feature type="binding site" evidence="10">
    <location>
        <position position="116"/>
    </location>
    <ligand>
        <name>Mg(2+)</name>
        <dbReference type="ChEBI" id="CHEBI:18420"/>
        <label>1</label>
        <note>catalytic</note>
    </ligand>
</feature>
<sequence length="412" mass="43845">MRAQAPSRQGLAAGAQRASFWPAQRARACARPRLSATAIEVAAQPLQYEKELTSAKEAVRLASRLCTVVQRQLSLEEKADKKDASPVTVADYGAQAVVAWVLQRADPSLRLSMVAEEDSAELATPGGRPMLERITQLINSVITEADPAAKLTPEEVLKLIDLGNSQGGPSGRHWVLDPIDGTRGFVGMRQYAVCLGMLQQGEVVLGVLGCPNLPQGDVEDDAGGAGAASRSGDEDVGALFWAHRGAGAYAEPLCPQQGDPAGSAPQRIHVVDLADSSQARFMESMESRHSSHGTASAMAKELGIVRPSLRMDSQVKYGLLSRGVASIFMRFPPRTYKEKIWDHAAGFVIVEEAGGKVTDAGGVRLDFSKGRFLDLGPFNGIIAAPPKLHAQLVAAAARVVGSEADTRAEKMY</sequence>
<dbReference type="GO" id="GO:0000103">
    <property type="term" value="P:sulfate assimilation"/>
    <property type="evidence" value="ECO:0007669"/>
    <property type="project" value="TreeGrafter"/>
</dbReference>
<dbReference type="AlphaFoldDB" id="A0A835Y7I9"/>
<keyword evidence="6 10" id="KW-0460">Magnesium</keyword>
<dbReference type="GO" id="GO:0046854">
    <property type="term" value="P:phosphatidylinositol phosphate biosynthetic process"/>
    <property type="evidence" value="ECO:0007669"/>
    <property type="project" value="InterPro"/>
</dbReference>
<gene>
    <name evidence="11" type="ORF">HYH03_006221</name>
</gene>
<accession>A0A835Y7I9</accession>
<evidence type="ECO:0000256" key="9">
    <source>
        <dbReference type="ARBA" id="ARBA00044484"/>
    </source>
</evidence>
<name>A0A835Y7I9_9CHLO</name>